<keyword evidence="2" id="KW-1185">Reference proteome</keyword>
<proteinExistence type="predicted"/>
<evidence type="ECO:0000313" key="2">
    <source>
        <dbReference type="Proteomes" id="UP001054945"/>
    </source>
</evidence>
<comment type="caution">
    <text evidence="1">The sequence shown here is derived from an EMBL/GenBank/DDBJ whole genome shotgun (WGS) entry which is preliminary data.</text>
</comment>
<sequence length="98" mass="11384">MKYTPLTPKKKSLQGPKQPLTIQDSYCKNWFLSDTRISCQALKPIKWNRVEMAEKPSRKFHAKMKKIFLQGPKQFPGQSRTVTGKSGFSPTLVFRVRR</sequence>
<accession>A0AAV4S814</accession>
<name>A0AAV4S814_CAEEX</name>
<organism evidence="1 2">
    <name type="scientific">Caerostris extrusa</name>
    <name type="common">Bark spider</name>
    <name type="synonym">Caerostris bankana</name>
    <dbReference type="NCBI Taxonomy" id="172846"/>
    <lineage>
        <taxon>Eukaryota</taxon>
        <taxon>Metazoa</taxon>
        <taxon>Ecdysozoa</taxon>
        <taxon>Arthropoda</taxon>
        <taxon>Chelicerata</taxon>
        <taxon>Arachnida</taxon>
        <taxon>Araneae</taxon>
        <taxon>Araneomorphae</taxon>
        <taxon>Entelegynae</taxon>
        <taxon>Araneoidea</taxon>
        <taxon>Araneidae</taxon>
        <taxon>Caerostris</taxon>
    </lineage>
</organism>
<reference evidence="1 2" key="1">
    <citation type="submission" date="2021-06" db="EMBL/GenBank/DDBJ databases">
        <title>Caerostris extrusa draft genome.</title>
        <authorList>
            <person name="Kono N."/>
            <person name="Arakawa K."/>
        </authorList>
    </citation>
    <scope>NUCLEOTIDE SEQUENCE [LARGE SCALE GENOMIC DNA]</scope>
</reference>
<protein>
    <submittedName>
        <fullName evidence="1">Uncharacterized protein</fullName>
    </submittedName>
</protein>
<dbReference type="AlphaFoldDB" id="A0AAV4S814"/>
<gene>
    <name evidence="1" type="ORF">CEXT_243081</name>
</gene>
<dbReference type="EMBL" id="BPLR01008962">
    <property type="protein sequence ID" value="GIY28595.1"/>
    <property type="molecule type" value="Genomic_DNA"/>
</dbReference>
<dbReference type="Proteomes" id="UP001054945">
    <property type="component" value="Unassembled WGS sequence"/>
</dbReference>
<evidence type="ECO:0000313" key="1">
    <source>
        <dbReference type="EMBL" id="GIY28595.1"/>
    </source>
</evidence>